<evidence type="ECO:0000313" key="1">
    <source>
        <dbReference type="EMBL" id="QHI71479.1"/>
    </source>
</evidence>
<keyword evidence="2" id="KW-1185">Reference proteome</keyword>
<dbReference type="Gene3D" id="1.10.260.40">
    <property type="entry name" value="lambda repressor-like DNA-binding domains"/>
    <property type="match status" value="1"/>
</dbReference>
<dbReference type="EMBL" id="CP047591">
    <property type="protein sequence ID" value="QHI71479.1"/>
    <property type="molecule type" value="Genomic_DNA"/>
</dbReference>
<accession>A0A6P1M9T9</accession>
<dbReference type="Proteomes" id="UP000463883">
    <property type="component" value="Chromosome"/>
</dbReference>
<organism evidence="1 2">
    <name type="scientific">Aminipila terrae</name>
    <dbReference type="NCBI Taxonomy" id="2697030"/>
    <lineage>
        <taxon>Bacteria</taxon>
        <taxon>Bacillati</taxon>
        <taxon>Bacillota</taxon>
        <taxon>Clostridia</taxon>
        <taxon>Peptostreptococcales</taxon>
        <taxon>Anaerovoracaceae</taxon>
        <taxon>Aminipila</taxon>
    </lineage>
</organism>
<protein>
    <recommendedName>
        <fullName evidence="3">XRE family transcriptional regulator</fullName>
    </recommendedName>
</protein>
<proteinExistence type="predicted"/>
<evidence type="ECO:0000313" key="2">
    <source>
        <dbReference type="Proteomes" id="UP000463883"/>
    </source>
</evidence>
<dbReference type="AlphaFoldDB" id="A0A6P1M9T9"/>
<evidence type="ECO:0008006" key="3">
    <source>
        <dbReference type="Google" id="ProtNLM"/>
    </source>
</evidence>
<dbReference type="InterPro" id="IPR010982">
    <property type="entry name" value="Lambda_DNA-bd_dom_sf"/>
</dbReference>
<dbReference type="GO" id="GO:0003677">
    <property type="term" value="F:DNA binding"/>
    <property type="evidence" value="ECO:0007669"/>
    <property type="project" value="InterPro"/>
</dbReference>
<dbReference type="RefSeq" id="WP_162361254.1">
    <property type="nucleotide sequence ID" value="NZ_CP047591.1"/>
</dbReference>
<sequence length="59" mass="6873">MCKQGITPKMLANELHLSEKSICNKLNRKTAFTIKEAYYISKRLKQSVSYLFSEMITNE</sequence>
<name>A0A6P1M9T9_9FIRM</name>
<dbReference type="KEGG" id="amic:Ami3637_02970"/>
<gene>
    <name evidence="1" type="ORF">Ami3637_02970</name>
</gene>
<dbReference type="SUPFAM" id="SSF47413">
    <property type="entry name" value="lambda repressor-like DNA-binding domains"/>
    <property type="match status" value="1"/>
</dbReference>
<reference evidence="1 2" key="1">
    <citation type="submission" date="2020-01" db="EMBL/GenBank/DDBJ databases">
        <title>Genomic analysis of Aminipila sp. CBA3637.</title>
        <authorList>
            <person name="Kim Y.B."/>
            <person name="Roh S.W."/>
        </authorList>
    </citation>
    <scope>NUCLEOTIDE SEQUENCE [LARGE SCALE GENOMIC DNA]</scope>
    <source>
        <strain evidence="1 2">CBA3637</strain>
    </source>
</reference>